<keyword evidence="2" id="KW-1185">Reference proteome</keyword>
<dbReference type="RefSeq" id="WP_065286738.1">
    <property type="nucleotide sequence ID" value="NZ_LFOE01000001.1"/>
</dbReference>
<protein>
    <submittedName>
        <fullName evidence="1">Uncharacterized protein</fullName>
    </submittedName>
</protein>
<sequence>MILSYGEIKELNICPDCARRDVKIQTYPSLVKYFHDAELCGDCAQELVEHLGLSADVPVNAVETLHDPGCPRLMNLVSDPAYADQVEEVNIHPVDLPDDHPWMAGKRDLRS</sequence>
<dbReference type="AlphaFoldDB" id="A0A1B8SL50"/>
<evidence type="ECO:0000313" key="2">
    <source>
        <dbReference type="Proteomes" id="UP000092668"/>
    </source>
</evidence>
<gene>
    <name evidence="1" type="ORF">ACT18_00530</name>
</gene>
<name>A0A1B8SL50_9MYCO</name>
<organism evidence="1 2">
    <name type="scientific">Mycolicibacter kumamotonensis</name>
    <dbReference type="NCBI Taxonomy" id="354243"/>
    <lineage>
        <taxon>Bacteria</taxon>
        <taxon>Bacillati</taxon>
        <taxon>Actinomycetota</taxon>
        <taxon>Actinomycetes</taxon>
        <taxon>Mycobacteriales</taxon>
        <taxon>Mycobacteriaceae</taxon>
        <taxon>Mycolicibacter</taxon>
    </lineage>
</organism>
<dbReference type="Proteomes" id="UP000092668">
    <property type="component" value="Unassembled WGS sequence"/>
</dbReference>
<dbReference type="EMBL" id="LFOE01000001">
    <property type="protein sequence ID" value="OBY33469.1"/>
    <property type="molecule type" value="Genomic_DNA"/>
</dbReference>
<reference evidence="1 2" key="1">
    <citation type="submission" date="2015-06" db="EMBL/GenBank/DDBJ databases">
        <title>Genome sequence of Mycobacterium kumamotonense strain Roo.</title>
        <authorList>
            <person name="Greninger A.L."/>
            <person name="Cunningham G."/>
            <person name="Miller S."/>
        </authorList>
    </citation>
    <scope>NUCLEOTIDE SEQUENCE [LARGE SCALE GENOMIC DNA]</scope>
    <source>
        <strain evidence="1 2">Roo</strain>
    </source>
</reference>
<evidence type="ECO:0000313" key="1">
    <source>
        <dbReference type="EMBL" id="OBY33469.1"/>
    </source>
</evidence>
<accession>A0A1B8SL50</accession>
<proteinExistence type="predicted"/>
<comment type="caution">
    <text evidence="1">The sequence shown here is derived from an EMBL/GenBank/DDBJ whole genome shotgun (WGS) entry which is preliminary data.</text>
</comment>